<evidence type="ECO:0000313" key="3">
    <source>
        <dbReference type="Proteomes" id="UP000295565"/>
    </source>
</evidence>
<keyword evidence="3" id="KW-1185">Reference proteome</keyword>
<organism evidence="2 3">
    <name type="scientific">Celerinatantimonas diazotrophica</name>
    <dbReference type="NCBI Taxonomy" id="412034"/>
    <lineage>
        <taxon>Bacteria</taxon>
        <taxon>Pseudomonadati</taxon>
        <taxon>Pseudomonadota</taxon>
        <taxon>Gammaproteobacteria</taxon>
        <taxon>Celerinatantimonadaceae</taxon>
        <taxon>Celerinatantimonas</taxon>
    </lineage>
</organism>
<dbReference type="RefSeq" id="WP_131912238.1">
    <property type="nucleotide sequence ID" value="NZ_OU594967.1"/>
</dbReference>
<sequence length="73" mass="8547">MAFKFFKLSQGNKDWIRLILSLIFTLLSFVFPTDDKTQLGLALFFSCIALICVIQLIVQQRRRVREQLSQSDH</sequence>
<gene>
    <name evidence="2" type="ORF">EV690_1379</name>
</gene>
<evidence type="ECO:0000313" key="2">
    <source>
        <dbReference type="EMBL" id="TCK57685.1"/>
    </source>
</evidence>
<feature type="transmembrane region" description="Helical" evidence="1">
    <location>
        <begin position="15"/>
        <end position="33"/>
    </location>
</feature>
<comment type="caution">
    <text evidence="2">The sequence shown here is derived from an EMBL/GenBank/DDBJ whole genome shotgun (WGS) entry which is preliminary data.</text>
</comment>
<keyword evidence="1" id="KW-1133">Transmembrane helix</keyword>
<keyword evidence="1" id="KW-0472">Membrane</keyword>
<dbReference type="EMBL" id="SMGD01000012">
    <property type="protein sequence ID" value="TCK57685.1"/>
    <property type="molecule type" value="Genomic_DNA"/>
</dbReference>
<dbReference type="AlphaFoldDB" id="A0A4R1K156"/>
<protein>
    <submittedName>
        <fullName evidence="2">Uncharacterized protein</fullName>
    </submittedName>
</protein>
<evidence type="ECO:0000256" key="1">
    <source>
        <dbReference type="SAM" id="Phobius"/>
    </source>
</evidence>
<accession>A0A4R1K156</accession>
<proteinExistence type="predicted"/>
<keyword evidence="1" id="KW-0812">Transmembrane</keyword>
<dbReference type="Proteomes" id="UP000295565">
    <property type="component" value="Unassembled WGS sequence"/>
</dbReference>
<reference evidence="2 3" key="1">
    <citation type="submission" date="2019-03" db="EMBL/GenBank/DDBJ databases">
        <title>Genomic Encyclopedia of Type Strains, Phase IV (KMG-IV): sequencing the most valuable type-strain genomes for metagenomic binning, comparative biology and taxonomic classification.</title>
        <authorList>
            <person name="Goeker M."/>
        </authorList>
    </citation>
    <scope>NUCLEOTIDE SEQUENCE [LARGE SCALE GENOMIC DNA]</scope>
    <source>
        <strain evidence="2 3">DSM 18577</strain>
    </source>
</reference>
<name>A0A4R1K156_9GAMM</name>
<feature type="transmembrane region" description="Helical" evidence="1">
    <location>
        <begin position="39"/>
        <end position="58"/>
    </location>
</feature>